<comment type="similarity">
    <text evidence="1">Belongs to the dynein heavy chain family.</text>
</comment>
<evidence type="ECO:0000313" key="5">
    <source>
        <dbReference type="Proteomes" id="UP000681720"/>
    </source>
</evidence>
<dbReference type="Proteomes" id="UP000681720">
    <property type="component" value="Unassembled WGS sequence"/>
</dbReference>
<sequence length="285" mass="32666">IADLQEQSLRGICLCFLRNSKKTVISGQNIVNEVFFYTFECNTDPLLQALSRSIADIYLPYLQTSETTWGKLTGSDNNQMIKVDFISRLNNFVATLNSAQESINERILLKPCDKIDLTQIQNTADYISIASNSESLASIEETMKIWIKQMEQVLAESEQIRREADNIGPRAELDYWKKRMTKFNFLLDQIKGQDVKAVLTILQTAKSKLIQQWKLLDGKITDAANEAKDNVRYLYTLEKFCEPLYNSDPVGMLECIPGLINAVRMIHSISRYYNTSERMTSLFVK</sequence>
<dbReference type="PANTHER" id="PTHR46532">
    <property type="entry name" value="MALE FERTILITY FACTOR KL5"/>
    <property type="match status" value="1"/>
</dbReference>
<accession>A0A8S3HU77</accession>
<evidence type="ECO:0000313" key="4">
    <source>
        <dbReference type="EMBL" id="CAF5189300.1"/>
    </source>
</evidence>
<evidence type="ECO:0000256" key="2">
    <source>
        <dbReference type="SAM" id="Coils"/>
    </source>
</evidence>
<keyword evidence="2" id="KW-0175">Coiled coil</keyword>
<protein>
    <recommendedName>
        <fullName evidence="3">Dynein heavy chain tail domain-containing protein</fullName>
    </recommendedName>
</protein>
<dbReference type="GO" id="GO:0007018">
    <property type="term" value="P:microtubule-based movement"/>
    <property type="evidence" value="ECO:0007669"/>
    <property type="project" value="InterPro"/>
</dbReference>
<feature type="domain" description="Dynein heavy chain tail" evidence="3">
    <location>
        <begin position="137"/>
        <end position="285"/>
    </location>
</feature>
<dbReference type="GO" id="GO:0005858">
    <property type="term" value="C:axonemal dynein complex"/>
    <property type="evidence" value="ECO:0007669"/>
    <property type="project" value="TreeGrafter"/>
</dbReference>
<feature type="coiled-coil region" evidence="2">
    <location>
        <begin position="136"/>
        <end position="167"/>
    </location>
</feature>
<reference evidence="4" key="1">
    <citation type="submission" date="2021-02" db="EMBL/GenBank/DDBJ databases">
        <authorList>
            <person name="Nowell W R."/>
        </authorList>
    </citation>
    <scope>NUCLEOTIDE SEQUENCE</scope>
</reference>
<dbReference type="AlphaFoldDB" id="A0A8S3HU77"/>
<dbReference type="Pfam" id="PF08385">
    <property type="entry name" value="DHC_N1"/>
    <property type="match status" value="1"/>
</dbReference>
<comment type="caution">
    <text evidence="4">The sequence shown here is derived from an EMBL/GenBank/DDBJ whole genome shotgun (WGS) entry which is preliminary data.</text>
</comment>
<dbReference type="PANTHER" id="PTHR46532:SF4">
    <property type="entry name" value="AAA+ ATPASE DOMAIN-CONTAINING PROTEIN"/>
    <property type="match status" value="1"/>
</dbReference>
<gene>
    <name evidence="4" type="ORF">GIL414_LOCUS72373</name>
</gene>
<evidence type="ECO:0000256" key="1">
    <source>
        <dbReference type="ARBA" id="ARBA00008887"/>
    </source>
</evidence>
<dbReference type="GO" id="GO:0051959">
    <property type="term" value="F:dynein light intermediate chain binding"/>
    <property type="evidence" value="ECO:0007669"/>
    <property type="project" value="InterPro"/>
</dbReference>
<organism evidence="4 5">
    <name type="scientific">Rotaria magnacalcarata</name>
    <dbReference type="NCBI Taxonomy" id="392030"/>
    <lineage>
        <taxon>Eukaryota</taxon>
        <taxon>Metazoa</taxon>
        <taxon>Spiralia</taxon>
        <taxon>Gnathifera</taxon>
        <taxon>Rotifera</taxon>
        <taxon>Eurotatoria</taxon>
        <taxon>Bdelloidea</taxon>
        <taxon>Philodinida</taxon>
        <taxon>Philodinidae</taxon>
        <taxon>Rotaria</taxon>
    </lineage>
</organism>
<proteinExistence type="inferred from homology"/>
<dbReference type="EMBL" id="CAJOBJ010336241">
    <property type="protein sequence ID" value="CAF5189300.1"/>
    <property type="molecule type" value="Genomic_DNA"/>
</dbReference>
<dbReference type="InterPro" id="IPR026983">
    <property type="entry name" value="DHC"/>
</dbReference>
<name>A0A8S3HU77_9BILA</name>
<feature type="non-terminal residue" evidence="4">
    <location>
        <position position="285"/>
    </location>
</feature>
<evidence type="ECO:0000259" key="3">
    <source>
        <dbReference type="Pfam" id="PF08385"/>
    </source>
</evidence>
<dbReference type="InterPro" id="IPR013594">
    <property type="entry name" value="Dynein_heavy_tail"/>
</dbReference>
<dbReference type="GO" id="GO:0045505">
    <property type="term" value="F:dynein intermediate chain binding"/>
    <property type="evidence" value="ECO:0007669"/>
    <property type="project" value="InterPro"/>
</dbReference>
<feature type="non-terminal residue" evidence="4">
    <location>
        <position position="1"/>
    </location>
</feature>